<proteinExistence type="predicted"/>
<feature type="transmembrane region" description="Helical" evidence="3">
    <location>
        <begin position="12"/>
        <end position="30"/>
    </location>
</feature>
<dbReference type="RefSeq" id="WP_090867571.1">
    <property type="nucleotide sequence ID" value="NZ_FOHE01000003.1"/>
</dbReference>
<dbReference type="Gene3D" id="1.10.287.950">
    <property type="entry name" value="Methyl-accepting chemotaxis protein"/>
    <property type="match status" value="1"/>
</dbReference>
<dbReference type="Pfam" id="PF00015">
    <property type="entry name" value="MCPsignal"/>
    <property type="match status" value="1"/>
</dbReference>
<evidence type="ECO:0000256" key="2">
    <source>
        <dbReference type="PROSITE-ProRule" id="PRU00284"/>
    </source>
</evidence>
<dbReference type="STRING" id="930131.SAMN05216389_103199"/>
<dbReference type="AlphaFoldDB" id="A0A1I0ADH7"/>
<dbReference type="InterPro" id="IPR004089">
    <property type="entry name" value="MCPsignal_dom"/>
</dbReference>
<protein>
    <submittedName>
        <fullName evidence="5">Methyl-accepting chemotaxis protein</fullName>
    </submittedName>
</protein>
<dbReference type="GO" id="GO:0016020">
    <property type="term" value="C:membrane"/>
    <property type="evidence" value="ECO:0007669"/>
    <property type="project" value="InterPro"/>
</dbReference>
<feature type="transmembrane region" description="Helical" evidence="3">
    <location>
        <begin position="158"/>
        <end position="177"/>
    </location>
</feature>
<feature type="transmembrane region" description="Helical" evidence="3">
    <location>
        <begin position="127"/>
        <end position="146"/>
    </location>
</feature>
<reference evidence="5 6" key="1">
    <citation type="submission" date="2016-10" db="EMBL/GenBank/DDBJ databases">
        <authorList>
            <person name="de Groot N.N."/>
        </authorList>
    </citation>
    <scope>NUCLEOTIDE SEQUENCE [LARGE SCALE GENOMIC DNA]</scope>
    <source>
        <strain evidence="5 6">IBRC-M 10780</strain>
    </source>
</reference>
<keyword evidence="6" id="KW-1185">Reference proteome</keyword>
<dbReference type="SMART" id="SM00283">
    <property type="entry name" value="MA"/>
    <property type="match status" value="1"/>
</dbReference>
<evidence type="ECO:0000313" key="5">
    <source>
        <dbReference type="EMBL" id="SES92306.1"/>
    </source>
</evidence>
<sequence length="513" mass="56792">MKKERNKLMHLMAGAVVLLMVIITILGRGFHLFDFSHGNGSMVTTSEIEAQYGVALHTLFILPIILIAISLILYRKNKTHRLIPYLLTLVLTFGSIAIIAGGSGRVEFHFSIFMVVAALGYYQEIKLILLMTVIFAVQHLLGLLFFPEIVFGVENYMFSMFLWHAIFLVLTSTAVSWQVHNGKKIEAFYQEKQKEQRKNIIEDIVGRLSTTSGQISTVSETLTTNTKGSYDASGQLAASMKQVSSSIEHQLDLIEDNMDAISQINEGIKSINDTAQTVAMNSTSSAEDAQHGSKLIERLLMQMKEINKNVDESYTKVKELLQRSQSIENIVEVISDISEQTNLLALNASIEAARAGESGKGFAVVAEEVRKLAEQSQEATKNISEIIQQILSETDQSVQYMEHVNGSTSEGLSVAEKSNQVFQQITKSSNNVASQVQGVSSLTKELAQSSERMNTSMEQITESAKQSVSGTKEGMHATDRQHELTETTVEVSNKLNNLTTELEDIIRTLKNEG</sequence>
<dbReference type="PANTHER" id="PTHR32089">
    <property type="entry name" value="METHYL-ACCEPTING CHEMOTAXIS PROTEIN MCPB"/>
    <property type="match status" value="1"/>
</dbReference>
<evidence type="ECO:0000313" key="6">
    <source>
        <dbReference type="Proteomes" id="UP000198618"/>
    </source>
</evidence>
<name>A0A1I0ADH7_9BACI</name>
<dbReference type="PANTHER" id="PTHR32089:SF112">
    <property type="entry name" value="LYSOZYME-LIKE PROTEIN-RELATED"/>
    <property type="match status" value="1"/>
</dbReference>
<feature type="transmembrane region" description="Helical" evidence="3">
    <location>
        <begin position="50"/>
        <end position="73"/>
    </location>
</feature>
<keyword evidence="3" id="KW-1133">Transmembrane helix</keyword>
<dbReference type="Proteomes" id="UP000198618">
    <property type="component" value="Unassembled WGS sequence"/>
</dbReference>
<dbReference type="OrthoDB" id="2166737at2"/>
<dbReference type="PROSITE" id="PS50111">
    <property type="entry name" value="CHEMOTAXIS_TRANSDUC_2"/>
    <property type="match status" value="1"/>
</dbReference>
<keyword evidence="1 2" id="KW-0807">Transducer</keyword>
<feature type="domain" description="Methyl-accepting transducer" evidence="4">
    <location>
        <begin position="225"/>
        <end position="461"/>
    </location>
</feature>
<evidence type="ECO:0000259" key="4">
    <source>
        <dbReference type="PROSITE" id="PS50111"/>
    </source>
</evidence>
<keyword evidence="3" id="KW-0812">Transmembrane</keyword>
<dbReference type="EMBL" id="FOHE01000003">
    <property type="protein sequence ID" value="SES92306.1"/>
    <property type="molecule type" value="Genomic_DNA"/>
</dbReference>
<feature type="transmembrane region" description="Helical" evidence="3">
    <location>
        <begin position="82"/>
        <end position="100"/>
    </location>
</feature>
<dbReference type="GO" id="GO:0007165">
    <property type="term" value="P:signal transduction"/>
    <property type="evidence" value="ECO:0007669"/>
    <property type="project" value="UniProtKB-KW"/>
</dbReference>
<dbReference type="SUPFAM" id="SSF58104">
    <property type="entry name" value="Methyl-accepting chemotaxis protein (MCP) signaling domain"/>
    <property type="match status" value="1"/>
</dbReference>
<keyword evidence="3" id="KW-0472">Membrane</keyword>
<evidence type="ECO:0000256" key="1">
    <source>
        <dbReference type="ARBA" id="ARBA00023224"/>
    </source>
</evidence>
<organism evidence="5 6">
    <name type="scientific">Oceanobacillus limi</name>
    <dbReference type="NCBI Taxonomy" id="930131"/>
    <lineage>
        <taxon>Bacteria</taxon>
        <taxon>Bacillati</taxon>
        <taxon>Bacillota</taxon>
        <taxon>Bacilli</taxon>
        <taxon>Bacillales</taxon>
        <taxon>Bacillaceae</taxon>
        <taxon>Oceanobacillus</taxon>
    </lineage>
</organism>
<accession>A0A1I0ADH7</accession>
<dbReference type="CDD" id="cd11386">
    <property type="entry name" value="MCP_signal"/>
    <property type="match status" value="1"/>
</dbReference>
<gene>
    <name evidence="5" type="ORF">SAMN05216389_103199</name>
</gene>
<evidence type="ECO:0000256" key="3">
    <source>
        <dbReference type="SAM" id="Phobius"/>
    </source>
</evidence>